<dbReference type="EMBL" id="JAUSVU010000039">
    <property type="protein sequence ID" value="MDQ0537145.1"/>
    <property type="molecule type" value="Genomic_DNA"/>
</dbReference>
<gene>
    <name evidence="2" type="ORF">QO018_006045</name>
</gene>
<evidence type="ECO:0000313" key="3">
    <source>
        <dbReference type="Proteomes" id="UP001244552"/>
    </source>
</evidence>
<accession>A0ABU0MUJ6</accession>
<proteinExistence type="predicted"/>
<comment type="caution">
    <text evidence="2">The sequence shown here is derived from an EMBL/GenBank/DDBJ whole genome shotgun (WGS) entry which is preliminary data.</text>
</comment>
<feature type="compositionally biased region" description="Acidic residues" evidence="1">
    <location>
        <begin position="210"/>
        <end position="226"/>
    </location>
</feature>
<organism evidence="2 3">
    <name type="scientific">Azospirillum picis</name>
    <dbReference type="NCBI Taxonomy" id="488438"/>
    <lineage>
        <taxon>Bacteria</taxon>
        <taxon>Pseudomonadati</taxon>
        <taxon>Pseudomonadota</taxon>
        <taxon>Alphaproteobacteria</taxon>
        <taxon>Rhodospirillales</taxon>
        <taxon>Azospirillaceae</taxon>
        <taxon>Azospirillum</taxon>
    </lineage>
</organism>
<keyword evidence="3" id="KW-1185">Reference proteome</keyword>
<dbReference type="RefSeq" id="WP_209990815.1">
    <property type="nucleotide sequence ID" value="NZ_JAGINO010000037.1"/>
</dbReference>
<feature type="region of interest" description="Disordered" evidence="1">
    <location>
        <begin position="77"/>
        <end position="102"/>
    </location>
</feature>
<dbReference type="Proteomes" id="UP001244552">
    <property type="component" value="Unassembled WGS sequence"/>
</dbReference>
<evidence type="ECO:0000256" key="1">
    <source>
        <dbReference type="SAM" id="MobiDB-lite"/>
    </source>
</evidence>
<evidence type="ECO:0008006" key="4">
    <source>
        <dbReference type="Google" id="ProtNLM"/>
    </source>
</evidence>
<reference evidence="2 3" key="1">
    <citation type="submission" date="2023-07" db="EMBL/GenBank/DDBJ databases">
        <title>Genomic Encyclopedia of Type Strains, Phase IV (KMG-IV): sequencing the most valuable type-strain genomes for metagenomic binning, comparative biology and taxonomic classification.</title>
        <authorList>
            <person name="Goeker M."/>
        </authorList>
    </citation>
    <scope>NUCLEOTIDE SEQUENCE [LARGE SCALE GENOMIC DNA]</scope>
    <source>
        <strain evidence="2 3">DSM 19922</strain>
    </source>
</reference>
<sequence length="226" mass="24013">METTEGEQYLGVREFAAAYSSVVGRKVHPSTITRAVQAGRIQKRDDGKIPLTAGLRAMEVNTDPVAQLGFQVRDSLPFDEAPTHTPSTLTASPGGAGAAPTGSINAIKTAEAAIRLQQAQLDLAERQGAVALVDPLKAAFARQLAGMVGQIEVALPDLAQQLGDQLGCERHEVLVELRRWWRDMRVSMASTARAQGEALPDLVVDASADPADDDAADDDETTETAE</sequence>
<feature type="region of interest" description="Disordered" evidence="1">
    <location>
        <begin position="199"/>
        <end position="226"/>
    </location>
</feature>
<protein>
    <recommendedName>
        <fullName evidence="4">Terminase small subunit</fullName>
    </recommendedName>
</protein>
<name>A0ABU0MUJ6_9PROT</name>
<evidence type="ECO:0000313" key="2">
    <source>
        <dbReference type="EMBL" id="MDQ0537145.1"/>
    </source>
</evidence>
<feature type="compositionally biased region" description="Low complexity" evidence="1">
    <location>
        <begin position="90"/>
        <end position="102"/>
    </location>
</feature>